<reference evidence="2" key="1">
    <citation type="journal article" date="2019" name="Int. J. Syst. Evol. Microbiol.">
        <title>The Global Catalogue of Microorganisms (GCM) 10K type strain sequencing project: providing services to taxonomists for standard genome sequencing and annotation.</title>
        <authorList>
            <consortium name="The Broad Institute Genomics Platform"/>
            <consortium name="The Broad Institute Genome Sequencing Center for Infectious Disease"/>
            <person name="Wu L."/>
            <person name="Ma J."/>
        </authorList>
    </citation>
    <scope>NUCLEOTIDE SEQUENCE [LARGE SCALE GENOMIC DNA]</scope>
    <source>
        <strain evidence="2">JCM 4350</strain>
    </source>
</reference>
<name>A0ABQ2TEB7_STRBA</name>
<comment type="caution">
    <text evidence="1">The sequence shown here is derived from an EMBL/GenBank/DDBJ whole genome shotgun (WGS) entry which is preliminary data.</text>
</comment>
<evidence type="ECO:0000313" key="1">
    <source>
        <dbReference type="EMBL" id="GGS65995.1"/>
    </source>
</evidence>
<protein>
    <submittedName>
        <fullName evidence="1">Uncharacterized protein</fullName>
    </submittedName>
</protein>
<sequence>MKPLPDRRQVAVLRPEAERVRIGLRGTTVLTADGAQGVGTAARPARCRGVLTLISGASFEARDGFRRAGVDEPVTYADDRTT</sequence>
<evidence type="ECO:0000313" key="2">
    <source>
        <dbReference type="Proteomes" id="UP000659767"/>
    </source>
</evidence>
<accession>A0ABQ2TEB7</accession>
<proteinExistence type="predicted"/>
<keyword evidence="2" id="KW-1185">Reference proteome</keyword>
<dbReference type="EMBL" id="BMSZ01000013">
    <property type="protein sequence ID" value="GGS65995.1"/>
    <property type="molecule type" value="Genomic_DNA"/>
</dbReference>
<gene>
    <name evidence="1" type="ORF">GCM10010253_46140</name>
</gene>
<dbReference type="RefSeq" id="WP_128817730.1">
    <property type="nucleotide sequence ID" value="NZ_BMSZ01000013.1"/>
</dbReference>
<dbReference type="Proteomes" id="UP000659767">
    <property type="component" value="Unassembled WGS sequence"/>
</dbReference>
<organism evidence="1 2">
    <name type="scientific">Streptomyces badius</name>
    <dbReference type="NCBI Taxonomy" id="1941"/>
    <lineage>
        <taxon>Bacteria</taxon>
        <taxon>Bacillati</taxon>
        <taxon>Actinomycetota</taxon>
        <taxon>Actinomycetes</taxon>
        <taxon>Kitasatosporales</taxon>
        <taxon>Streptomycetaceae</taxon>
        <taxon>Streptomyces</taxon>
    </lineage>
</organism>